<protein>
    <submittedName>
        <fullName evidence="1">Uncharacterized protein</fullName>
    </submittedName>
</protein>
<sequence length="138" mass="16314">MDERIFNRLKVMIEKTYYVFGRYNVPATFGLIYHHKPILPIELGQYVRKSDHFLMVDEHYCFINFEFTNQKDAFKASQNLIASLDNHFQDTTTKIALDSFDVNQSPNVVYNRLMQILKEIQKDPYSRIDDENVLNGVI</sequence>
<dbReference type="EMBL" id="FPHP01000038">
    <property type="protein sequence ID" value="SFV75448.1"/>
    <property type="molecule type" value="Genomic_DNA"/>
</dbReference>
<evidence type="ECO:0000313" key="1">
    <source>
        <dbReference type="EMBL" id="SFV75448.1"/>
    </source>
</evidence>
<name>A0A1W1D4D9_9ZZZZ</name>
<accession>A0A1W1D4D9</accession>
<proteinExistence type="predicted"/>
<reference evidence="1" key="1">
    <citation type="submission" date="2016-10" db="EMBL/GenBank/DDBJ databases">
        <authorList>
            <person name="de Groot N.N."/>
        </authorList>
    </citation>
    <scope>NUCLEOTIDE SEQUENCE</scope>
</reference>
<dbReference type="AlphaFoldDB" id="A0A1W1D4D9"/>
<organism evidence="1">
    <name type="scientific">hydrothermal vent metagenome</name>
    <dbReference type="NCBI Taxonomy" id="652676"/>
    <lineage>
        <taxon>unclassified sequences</taxon>
        <taxon>metagenomes</taxon>
        <taxon>ecological metagenomes</taxon>
    </lineage>
</organism>
<gene>
    <name evidence="1" type="ORF">MNB_SM-3-763</name>
</gene>